<feature type="signal peptide" evidence="1">
    <location>
        <begin position="1"/>
        <end position="22"/>
    </location>
</feature>
<evidence type="ECO:0000313" key="3">
    <source>
        <dbReference type="Proteomes" id="UP000823775"/>
    </source>
</evidence>
<reference evidence="2 3" key="1">
    <citation type="journal article" date="2021" name="BMC Genomics">
        <title>Datura genome reveals duplications of psychoactive alkaloid biosynthetic genes and high mutation rate following tissue culture.</title>
        <authorList>
            <person name="Rajewski A."/>
            <person name="Carter-House D."/>
            <person name="Stajich J."/>
            <person name="Litt A."/>
        </authorList>
    </citation>
    <scope>NUCLEOTIDE SEQUENCE [LARGE SCALE GENOMIC DNA]</scope>
    <source>
        <strain evidence="2">AR-01</strain>
    </source>
</reference>
<evidence type="ECO:0000256" key="1">
    <source>
        <dbReference type="SAM" id="SignalP"/>
    </source>
</evidence>
<dbReference type="EMBL" id="JACEIK010010363">
    <property type="protein sequence ID" value="MCE3215149.1"/>
    <property type="molecule type" value="Genomic_DNA"/>
</dbReference>
<organism evidence="2 3">
    <name type="scientific">Datura stramonium</name>
    <name type="common">Jimsonweed</name>
    <name type="synonym">Common thornapple</name>
    <dbReference type="NCBI Taxonomy" id="4076"/>
    <lineage>
        <taxon>Eukaryota</taxon>
        <taxon>Viridiplantae</taxon>
        <taxon>Streptophyta</taxon>
        <taxon>Embryophyta</taxon>
        <taxon>Tracheophyta</taxon>
        <taxon>Spermatophyta</taxon>
        <taxon>Magnoliopsida</taxon>
        <taxon>eudicotyledons</taxon>
        <taxon>Gunneridae</taxon>
        <taxon>Pentapetalae</taxon>
        <taxon>asterids</taxon>
        <taxon>lamiids</taxon>
        <taxon>Solanales</taxon>
        <taxon>Solanaceae</taxon>
        <taxon>Solanoideae</taxon>
        <taxon>Datureae</taxon>
        <taxon>Datura</taxon>
    </lineage>
</organism>
<gene>
    <name evidence="2" type="ORF">HAX54_000997</name>
</gene>
<evidence type="ECO:0000313" key="2">
    <source>
        <dbReference type="EMBL" id="MCE3215149.1"/>
    </source>
</evidence>
<feature type="chain" id="PRO_5047292379" evidence="1">
    <location>
        <begin position="23"/>
        <end position="148"/>
    </location>
</feature>
<name>A0ABS8WQH4_DATST</name>
<protein>
    <submittedName>
        <fullName evidence="2">Uncharacterized protein</fullName>
    </submittedName>
</protein>
<proteinExistence type="predicted"/>
<comment type="caution">
    <text evidence="2">The sequence shown here is derived from an EMBL/GenBank/DDBJ whole genome shotgun (WGS) entry which is preliminary data.</text>
</comment>
<keyword evidence="3" id="KW-1185">Reference proteome</keyword>
<sequence length="148" mass="15960">MKIAFFPCLVILLCALAVTSRASETSHTLKDGGVHVSKHLASAPERSSERAVAEISGNTTKFELANKDFISDVEKNQRGRGANGGGSIARQPRTLDKNSALTIKRPSISLSTTCVISGLPLLLSCMSISEQLCRCNMLQIDDESYQSF</sequence>
<dbReference type="Proteomes" id="UP000823775">
    <property type="component" value="Unassembled WGS sequence"/>
</dbReference>
<accession>A0ABS8WQH4</accession>
<keyword evidence="1" id="KW-0732">Signal</keyword>